<dbReference type="SUPFAM" id="SSF50249">
    <property type="entry name" value="Nucleic acid-binding proteins"/>
    <property type="match status" value="1"/>
</dbReference>
<dbReference type="SUPFAM" id="SSF57863">
    <property type="entry name" value="ArfGap/RecO-like zinc finger"/>
    <property type="match status" value="1"/>
</dbReference>
<name>A0A8J3D010_9BACT</name>
<dbReference type="HAMAP" id="MF_00201">
    <property type="entry name" value="RecO"/>
    <property type="match status" value="1"/>
</dbReference>
<dbReference type="GO" id="GO:0006310">
    <property type="term" value="P:DNA recombination"/>
    <property type="evidence" value="ECO:0007669"/>
    <property type="project" value="UniProtKB-UniRule"/>
</dbReference>
<reference evidence="6" key="2">
    <citation type="submission" date="2020-09" db="EMBL/GenBank/DDBJ databases">
        <authorList>
            <person name="Sun Q."/>
            <person name="Kim S."/>
        </authorList>
    </citation>
    <scope>NUCLEOTIDE SEQUENCE</scope>
    <source>
        <strain evidence="6">KCTC 23224</strain>
    </source>
</reference>
<dbReference type="Pfam" id="PF11967">
    <property type="entry name" value="RecO_N"/>
    <property type="match status" value="1"/>
</dbReference>
<organism evidence="6 7">
    <name type="scientific">Mongoliitalea lutea</name>
    <dbReference type="NCBI Taxonomy" id="849756"/>
    <lineage>
        <taxon>Bacteria</taxon>
        <taxon>Pseudomonadati</taxon>
        <taxon>Bacteroidota</taxon>
        <taxon>Cytophagia</taxon>
        <taxon>Cytophagales</taxon>
        <taxon>Cyclobacteriaceae</taxon>
        <taxon>Mongoliitalea</taxon>
    </lineage>
</organism>
<dbReference type="InterPro" id="IPR003717">
    <property type="entry name" value="RecO"/>
</dbReference>
<sequence>MLVKTQGLVLSYIRFKDTSIIVKIFTRELGLKSYIVNGVRSSTAKSKMAMYQPMTLLDLVVYFKESSAINRINEVKLLHAYQRVPFDFKRSGIAMFMAEVLSKSIYEDYQNESFFDFLHESLLLVDSTQVQLAHFPIAFLLESSKYLGFAPETSEAFFEELNLDWASIRDFQLEAAYLANMLDQAFDFGEQVPGMARRNLLDMLLSFYTRHLEQEKEWKSIKILRQIMLE</sequence>
<keyword evidence="1 4" id="KW-0227">DNA damage</keyword>
<proteinExistence type="inferred from homology"/>
<dbReference type="Gene3D" id="2.40.50.140">
    <property type="entry name" value="Nucleic acid-binding proteins"/>
    <property type="match status" value="1"/>
</dbReference>
<evidence type="ECO:0000259" key="5">
    <source>
        <dbReference type="Pfam" id="PF11967"/>
    </source>
</evidence>
<feature type="domain" description="DNA replication/recombination mediator RecO N-terminal" evidence="5">
    <location>
        <begin position="1"/>
        <end position="81"/>
    </location>
</feature>
<dbReference type="Pfam" id="PF02565">
    <property type="entry name" value="RecO_C"/>
    <property type="match status" value="1"/>
</dbReference>
<keyword evidence="2 4" id="KW-0233">DNA recombination</keyword>
<dbReference type="Proteomes" id="UP000642809">
    <property type="component" value="Unassembled WGS sequence"/>
</dbReference>
<evidence type="ECO:0000256" key="3">
    <source>
        <dbReference type="ARBA" id="ARBA00023204"/>
    </source>
</evidence>
<dbReference type="NCBIfam" id="TIGR00613">
    <property type="entry name" value="reco"/>
    <property type="match status" value="1"/>
</dbReference>
<comment type="similarity">
    <text evidence="4">Belongs to the RecO family.</text>
</comment>
<evidence type="ECO:0000313" key="7">
    <source>
        <dbReference type="Proteomes" id="UP000642809"/>
    </source>
</evidence>
<dbReference type="InterPro" id="IPR022572">
    <property type="entry name" value="DNA_rep/recomb_RecO_N"/>
</dbReference>
<dbReference type="EMBL" id="BMYF01000014">
    <property type="protein sequence ID" value="GHB42240.1"/>
    <property type="molecule type" value="Genomic_DNA"/>
</dbReference>
<protein>
    <recommendedName>
        <fullName evidence="4">DNA repair protein RecO</fullName>
    </recommendedName>
    <alternativeName>
        <fullName evidence="4">Recombination protein O</fullName>
    </alternativeName>
</protein>
<dbReference type="GO" id="GO:0043590">
    <property type="term" value="C:bacterial nucleoid"/>
    <property type="evidence" value="ECO:0007669"/>
    <property type="project" value="TreeGrafter"/>
</dbReference>
<dbReference type="AlphaFoldDB" id="A0A8J3D010"/>
<dbReference type="PANTHER" id="PTHR33991">
    <property type="entry name" value="DNA REPAIR PROTEIN RECO"/>
    <property type="match status" value="1"/>
</dbReference>
<reference evidence="6" key="1">
    <citation type="journal article" date="2014" name="Int. J. Syst. Evol. Microbiol.">
        <title>Complete genome sequence of Corynebacterium casei LMG S-19264T (=DSM 44701T), isolated from a smear-ripened cheese.</title>
        <authorList>
            <consortium name="US DOE Joint Genome Institute (JGI-PGF)"/>
            <person name="Walter F."/>
            <person name="Albersmeier A."/>
            <person name="Kalinowski J."/>
            <person name="Ruckert C."/>
        </authorList>
    </citation>
    <scope>NUCLEOTIDE SEQUENCE</scope>
    <source>
        <strain evidence="6">KCTC 23224</strain>
    </source>
</reference>
<keyword evidence="3 4" id="KW-0234">DNA repair</keyword>
<dbReference type="InterPro" id="IPR012340">
    <property type="entry name" value="NA-bd_OB-fold"/>
</dbReference>
<evidence type="ECO:0000313" key="6">
    <source>
        <dbReference type="EMBL" id="GHB42240.1"/>
    </source>
</evidence>
<evidence type="ECO:0000256" key="2">
    <source>
        <dbReference type="ARBA" id="ARBA00023172"/>
    </source>
</evidence>
<dbReference type="InterPro" id="IPR037278">
    <property type="entry name" value="ARFGAP/RecO"/>
</dbReference>
<gene>
    <name evidence="4" type="primary">recO</name>
    <name evidence="6" type="ORF">GCM10008106_24070</name>
</gene>
<keyword evidence="7" id="KW-1185">Reference proteome</keyword>
<comment type="function">
    <text evidence="4">Involved in DNA repair and RecF pathway recombination.</text>
</comment>
<dbReference type="PANTHER" id="PTHR33991:SF1">
    <property type="entry name" value="DNA REPAIR PROTEIN RECO"/>
    <property type="match status" value="1"/>
</dbReference>
<evidence type="ECO:0000256" key="1">
    <source>
        <dbReference type="ARBA" id="ARBA00022763"/>
    </source>
</evidence>
<accession>A0A8J3D010</accession>
<comment type="caution">
    <text evidence="6">The sequence shown here is derived from an EMBL/GenBank/DDBJ whole genome shotgun (WGS) entry which is preliminary data.</text>
</comment>
<evidence type="ECO:0000256" key="4">
    <source>
        <dbReference type="HAMAP-Rule" id="MF_00201"/>
    </source>
</evidence>
<dbReference type="RefSeq" id="WP_189582783.1">
    <property type="nucleotide sequence ID" value="NZ_BMYF01000014.1"/>
</dbReference>
<dbReference type="GO" id="GO:0006302">
    <property type="term" value="P:double-strand break repair"/>
    <property type="evidence" value="ECO:0007669"/>
    <property type="project" value="TreeGrafter"/>
</dbReference>